<evidence type="ECO:0000313" key="4">
    <source>
        <dbReference type="Proteomes" id="UP000176191"/>
    </source>
</evidence>
<comment type="caution">
    <text evidence="3">The sequence shown here is derived from an EMBL/GenBank/DDBJ whole genome shotgun (WGS) entry which is preliminary data.</text>
</comment>
<protein>
    <recommendedName>
        <fullName evidence="2">UPF0102 protein A2228_03610</fullName>
    </recommendedName>
</protein>
<dbReference type="PANTHER" id="PTHR34039:SF1">
    <property type="entry name" value="UPF0102 PROTEIN YRAN"/>
    <property type="match status" value="1"/>
</dbReference>
<gene>
    <name evidence="3" type="ORF">A2228_03610</name>
</gene>
<name>A0A1F5F3V3_9BACT</name>
<comment type="similarity">
    <text evidence="1 2">Belongs to the UPF0102 family.</text>
</comment>
<sequence length="120" mass="13990">MKQQNRETGNRGEAAAGELLQSKGYEILERNYRSKWGEVDIIAKFREYRVFVEVKTKTGDLYGEPWEMINSHKLSQVRNMGGLWCEESGWKGLCRIDVVGVWLNTQGEVEKIEHWENVQL</sequence>
<dbReference type="Gene3D" id="3.40.1350.10">
    <property type="match status" value="1"/>
</dbReference>
<dbReference type="PANTHER" id="PTHR34039">
    <property type="entry name" value="UPF0102 PROTEIN YRAN"/>
    <property type="match status" value="1"/>
</dbReference>
<dbReference type="InterPro" id="IPR003509">
    <property type="entry name" value="UPF0102_YraN-like"/>
</dbReference>
<accession>A0A1F5F3V3</accession>
<evidence type="ECO:0000256" key="2">
    <source>
        <dbReference type="HAMAP-Rule" id="MF_00048"/>
    </source>
</evidence>
<proteinExistence type="inferred from homology"/>
<reference evidence="3 4" key="1">
    <citation type="journal article" date="2016" name="Nat. Commun.">
        <title>Thousands of microbial genomes shed light on interconnected biogeochemical processes in an aquifer system.</title>
        <authorList>
            <person name="Anantharaman K."/>
            <person name="Brown C.T."/>
            <person name="Hug L.A."/>
            <person name="Sharon I."/>
            <person name="Castelle C.J."/>
            <person name="Probst A.J."/>
            <person name="Thomas B.C."/>
            <person name="Singh A."/>
            <person name="Wilkins M.J."/>
            <person name="Karaoz U."/>
            <person name="Brodie E.L."/>
            <person name="Williams K.H."/>
            <person name="Hubbard S.S."/>
            <person name="Banfield J.F."/>
        </authorList>
    </citation>
    <scope>NUCLEOTIDE SEQUENCE [LARGE SCALE GENOMIC DNA]</scope>
</reference>
<dbReference type="CDD" id="cd20736">
    <property type="entry name" value="PoNe_Nuclease"/>
    <property type="match status" value="1"/>
</dbReference>
<dbReference type="InterPro" id="IPR011335">
    <property type="entry name" value="Restrct_endonuc-II-like"/>
</dbReference>
<dbReference type="InterPro" id="IPR011856">
    <property type="entry name" value="tRNA_endonuc-like_dom_sf"/>
</dbReference>
<dbReference type="EMBL" id="MFAK01000038">
    <property type="protein sequence ID" value="OGD74256.1"/>
    <property type="molecule type" value="Genomic_DNA"/>
</dbReference>
<dbReference type="Pfam" id="PF02021">
    <property type="entry name" value="UPF0102"/>
    <property type="match status" value="1"/>
</dbReference>
<evidence type="ECO:0000256" key="1">
    <source>
        <dbReference type="ARBA" id="ARBA00006738"/>
    </source>
</evidence>
<evidence type="ECO:0000313" key="3">
    <source>
        <dbReference type="EMBL" id="OGD74256.1"/>
    </source>
</evidence>
<dbReference type="Proteomes" id="UP000176191">
    <property type="component" value="Unassembled WGS sequence"/>
</dbReference>
<dbReference type="SUPFAM" id="SSF52980">
    <property type="entry name" value="Restriction endonuclease-like"/>
    <property type="match status" value="1"/>
</dbReference>
<dbReference type="AlphaFoldDB" id="A0A1F5F3V3"/>
<dbReference type="HAMAP" id="MF_00048">
    <property type="entry name" value="UPF0102"/>
    <property type="match status" value="1"/>
</dbReference>
<dbReference type="GO" id="GO:0003676">
    <property type="term" value="F:nucleic acid binding"/>
    <property type="evidence" value="ECO:0007669"/>
    <property type="project" value="InterPro"/>
</dbReference>
<organism evidence="3 4">
    <name type="scientific">Candidatus Collierbacteria bacterium RIFOXYA2_FULL_46_10</name>
    <dbReference type="NCBI Taxonomy" id="1817726"/>
    <lineage>
        <taxon>Bacteria</taxon>
        <taxon>Candidatus Collieribacteriota</taxon>
    </lineage>
</organism>